<dbReference type="FunCoup" id="A0A251T5F3">
    <property type="interactions" value="511"/>
</dbReference>
<protein>
    <submittedName>
        <fullName evidence="5">Putative homeodomain-like superfamily protein</fullName>
    </submittedName>
    <submittedName>
        <fullName evidence="4">Transcription factor MYB family</fullName>
    </submittedName>
</protein>
<dbReference type="PANTHER" id="PTHR33492:SF11">
    <property type="entry name" value="OS04G0670900 PROTEIN"/>
    <property type="match status" value="1"/>
</dbReference>
<dbReference type="InParanoid" id="A0A251T5F3"/>
<dbReference type="InterPro" id="IPR001005">
    <property type="entry name" value="SANT/Myb"/>
</dbReference>
<dbReference type="STRING" id="4232.A0A251T5F3"/>
<evidence type="ECO:0000313" key="6">
    <source>
        <dbReference type="Proteomes" id="UP000215914"/>
    </source>
</evidence>
<evidence type="ECO:0000259" key="3">
    <source>
        <dbReference type="PROSITE" id="PS50090"/>
    </source>
</evidence>
<evidence type="ECO:0000313" key="4">
    <source>
        <dbReference type="EMBL" id="KAF5779095.1"/>
    </source>
</evidence>
<dbReference type="EMBL" id="MNCJ02000327">
    <property type="protein sequence ID" value="KAF5779095.1"/>
    <property type="molecule type" value="Genomic_DNA"/>
</dbReference>
<reference evidence="5" key="2">
    <citation type="submission" date="2017-02" db="EMBL/GenBank/DDBJ databases">
        <title>Sunflower complete genome.</title>
        <authorList>
            <person name="Langlade N."/>
            <person name="Munos S."/>
        </authorList>
    </citation>
    <scope>NUCLEOTIDE SEQUENCE [LARGE SCALE GENOMIC DNA]</scope>
    <source>
        <tissue evidence="5">Leaves</tissue>
    </source>
</reference>
<reference evidence="4 6" key="1">
    <citation type="journal article" date="2017" name="Nature">
        <title>The sunflower genome provides insights into oil metabolism, flowering and Asterid evolution.</title>
        <authorList>
            <person name="Badouin H."/>
            <person name="Gouzy J."/>
            <person name="Grassa C.J."/>
            <person name="Murat F."/>
            <person name="Staton S.E."/>
            <person name="Cottret L."/>
            <person name="Lelandais-Briere C."/>
            <person name="Owens G.L."/>
            <person name="Carrere S."/>
            <person name="Mayjonade B."/>
            <person name="Legrand L."/>
            <person name="Gill N."/>
            <person name="Kane N.C."/>
            <person name="Bowers J.E."/>
            <person name="Hubner S."/>
            <person name="Bellec A."/>
            <person name="Berard A."/>
            <person name="Berges H."/>
            <person name="Blanchet N."/>
            <person name="Boniface M.C."/>
            <person name="Brunel D."/>
            <person name="Catrice O."/>
            <person name="Chaidir N."/>
            <person name="Claudel C."/>
            <person name="Donnadieu C."/>
            <person name="Faraut T."/>
            <person name="Fievet G."/>
            <person name="Helmstetter N."/>
            <person name="King M."/>
            <person name="Knapp S.J."/>
            <person name="Lai Z."/>
            <person name="Le Paslier M.C."/>
            <person name="Lippi Y."/>
            <person name="Lorenzon L."/>
            <person name="Mandel J.R."/>
            <person name="Marage G."/>
            <person name="Marchand G."/>
            <person name="Marquand E."/>
            <person name="Bret-Mestries E."/>
            <person name="Morien E."/>
            <person name="Nambeesan S."/>
            <person name="Nguyen T."/>
            <person name="Pegot-Espagnet P."/>
            <person name="Pouilly N."/>
            <person name="Raftis F."/>
            <person name="Sallet E."/>
            <person name="Schiex T."/>
            <person name="Thomas J."/>
            <person name="Vandecasteele C."/>
            <person name="Vares D."/>
            <person name="Vear F."/>
            <person name="Vautrin S."/>
            <person name="Crespi M."/>
            <person name="Mangin B."/>
            <person name="Burke J.M."/>
            <person name="Salse J."/>
            <person name="Munos S."/>
            <person name="Vincourt P."/>
            <person name="Rieseberg L.H."/>
            <person name="Langlade N.B."/>
        </authorList>
    </citation>
    <scope>NUCLEOTIDE SEQUENCE [LARGE SCALE GENOMIC DNA]</scope>
    <source>
        <strain evidence="6">cv. SF193</strain>
        <tissue evidence="4">Leaves</tissue>
    </source>
</reference>
<evidence type="ECO:0000313" key="5">
    <source>
        <dbReference type="EMBL" id="OTG06033.1"/>
    </source>
</evidence>
<dbReference type="InterPro" id="IPR044822">
    <property type="entry name" value="Myb_DNA-bind_4"/>
</dbReference>
<dbReference type="Pfam" id="PF13837">
    <property type="entry name" value="Myb_DNA-bind_4"/>
    <property type="match status" value="1"/>
</dbReference>
<dbReference type="PANTHER" id="PTHR33492">
    <property type="entry name" value="OSJNBA0043A12.37 PROTEIN-RELATED"/>
    <property type="match status" value="1"/>
</dbReference>
<accession>A0A251T5F3</accession>
<keyword evidence="5" id="KW-0238">DNA-binding</keyword>
<dbReference type="PROSITE" id="PS50090">
    <property type="entry name" value="MYB_LIKE"/>
    <property type="match status" value="1"/>
</dbReference>
<dbReference type="Gene3D" id="1.10.10.60">
    <property type="entry name" value="Homeodomain-like"/>
    <property type="match status" value="1"/>
</dbReference>
<keyword evidence="1" id="KW-0175">Coiled coil</keyword>
<reference evidence="4" key="3">
    <citation type="submission" date="2020-06" db="EMBL/GenBank/DDBJ databases">
        <title>Helianthus annuus Genome sequencing and assembly Release 2.</title>
        <authorList>
            <person name="Gouzy J."/>
            <person name="Langlade N."/>
            <person name="Munos S."/>
        </authorList>
    </citation>
    <scope>NUCLEOTIDE SEQUENCE</scope>
    <source>
        <tissue evidence="4">Leaves</tissue>
    </source>
</reference>
<feature type="region of interest" description="Disordered" evidence="2">
    <location>
        <begin position="162"/>
        <end position="217"/>
    </location>
</feature>
<feature type="compositionally biased region" description="Pro residues" evidence="2">
    <location>
        <begin position="173"/>
        <end position="190"/>
    </location>
</feature>
<name>A0A251T5F3_HELAN</name>
<dbReference type="OMA" id="WTMERHE"/>
<evidence type="ECO:0000256" key="2">
    <source>
        <dbReference type="SAM" id="MobiDB-lite"/>
    </source>
</evidence>
<evidence type="ECO:0000256" key="1">
    <source>
        <dbReference type="SAM" id="Coils"/>
    </source>
</evidence>
<keyword evidence="5" id="KW-0371">Homeobox</keyword>
<feature type="compositionally biased region" description="Low complexity" evidence="2">
    <location>
        <begin position="191"/>
        <end position="200"/>
    </location>
</feature>
<gene>
    <name evidence="5" type="ORF">HannXRQ_Chr12g0380231</name>
    <name evidence="4" type="ORF">HanXRQr2_Chr12g0555331</name>
</gene>
<dbReference type="AlphaFoldDB" id="A0A251T5F3"/>
<sequence>MSEPPPNTSTTPPYPATISYKNHHLSTSTIHGGAATIRDYRKGNWTPEETLILITAKRLDDERRITTTSSSRTGGELRWKWVENYCWSNGCLRSQNQCNDKWDNLLRDYKKVRDYQNRSTGQPSYWAMDKTQRKHLNLPSNMLPNIYEALNDVVQKKHFPNKTSFPLQQPLSALPPPPAPLPPPPPPPPASEASAESLESQGDEAERVDSETKRRRVRDEDIGSAIIRSTKLLSETLKHHDDNKEKRHNQLLELEQQRLQLEETRNEVNRQGIAALITSINKLSEAIHSLISEKRT</sequence>
<feature type="coiled-coil region" evidence="1">
    <location>
        <begin position="237"/>
        <end position="274"/>
    </location>
</feature>
<dbReference type="EMBL" id="CM007901">
    <property type="protein sequence ID" value="OTG06033.1"/>
    <property type="molecule type" value="Genomic_DNA"/>
</dbReference>
<dbReference type="Gramene" id="mRNA:HanXRQr2_Chr12g0555331">
    <property type="protein sequence ID" value="mRNA:HanXRQr2_Chr12g0555331"/>
    <property type="gene ID" value="HanXRQr2_Chr12g0555331"/>
</dbReference>
<keyword evidence="6" id="KW-1185">Reference proteome</keyword>
<dbReference type="GO" id="GO:0003677">
    <property type="term" value="F:DNA binding"/>
    <property type="evidence" value="ECO:0007669"/>
    <property type="project" value="UniProtKB-KW"/>
</dbReference>
<proteinExistence type="predicted"/>
<organism evidence="5 6">
    <name type="scientific">Helianthus annuus</name>
    <name type="common">Common sunflower</name>
    <dbReference type="NCBI Taxonomy" id="4232"/>
    <lineage>
        <taxon>Eukaryota</taxon>
        <taxon>Viridiplantae</taxon>
        <taxon>Streptophyta</taxon>
        <taxon>Embryophyta</taxon>
        <taxon>Tracheophyta</taxon>
        <taxon>Spermatophyta</taxon>
        <taxon>Magnoliopsida</taxon>
        <taxon>eudicotyledons</taxon>
        <taxon>Gunneridae</taxon>
        <taxon>Pentapetalae</taxon>
        <taxon>asterids</taxon>
        <taxon>campanulids</taxon>
        <taxon>Asterales</taxon>
        <taxon>Asteraceae</taxon>
        <taxon>Asteroideae</taxon>
        <taxon>Heliantheae alliance</taxon>
        <taxon>Heliantheae</taxon>
        <taxon>Helianthus</taxon>
    </lineage>
</organism>
<feature type="compositionally biased region" description="Basic and acidic residues" evidence="2">
    <location>
        <begin position="204"/>
        <end position="217"/>
    </location>
</feature>
<dbReference type="Proteomes" id="UP000215914">
    <property type="component" value="Chromosome 12"/>
</dbReference>
<feature type="domain" description="Myb-like" evidence="3">
    <location>
        <begin position="37"/>
        <end position="106"/>
    </location>
</feature>